<dbReference type="PANTHER" id="PTHR33797">
    <property type="entry name" value="ORGANIC HYDROPEROXIDE RESISTANCE PROTEIN-LIKE"/>
    <property type="match status" value="1"/>
</dbReference>
<dbReference type="AlphaFoldDB" id="A0A0S2DP23"/>
<gene>
    <name evidence="2" type="primary">ohr</name>
    <name evidence="2" type="ORF">GLE_4920</name>
</gene>
<dbReference type="Pfam" id="PF02566">
    <property type="entry name" value="OsmC"/>
    <property type="match status" value="1"/>
</dbReference>
<evidence type="ECO:0000256" key="1">
    <source>
        <dbReference type="ARBA" id="ARBA00007378"/>
    </source>
</evidence>
<dbReference type="Proteomes" id="UP000061569">
    <property type="component" value="Chromosome"/>
</dbReference>
<dbReference type="EMBL" id="CP013140">
    <property type="protein sequence ID" value="ALN60261.1"/>
    <property type="molecule type" value="Genomic_DNA"/>
</dbReference>
<dbReference type="Gene3D" id="2.20.25.10">
    <property type="match status" value="1"/>
</dbReference>
<reference evidence="2 3" key="1">
    <citation type="submission" date="2015-11" db="EMBL/GenBank/DDBJ databases">
        <title>Genome sequences of Lysobacter enzymogenes strain C3 and Lysobacter antibioticus ATCC 29479.</title>
        <authorList>
            <person name="Kobayashi D.Y."/>
        </authorList>
    </citation>
    <scope>NUCLEOTIDE SEQUENCE [LARGE SCALE GENOMIC DNA]</scope>
    <source>
        <strain evidence="2 3">C3</strain>
    </source>
</reference>
<proteinExistence type="inferred from homology"/>
<dbReference type="InterPro" id="IPR036102">
    <property type="entry name" value="OsmC/Ohrsf"/>
</dbReference>
<accession>A0A0S2DP23</accession>
<dbReference type="KEGG" id="lez:GLE_4920"/>
<dbReference type="SUPFAM" id="SSF82784">
    <property type="entry name" value="OsmC-like"/>
    <property type="match status" value="1"/>
</dbReference>
<dbReference type="OrthoDB" id="9797508at2"/>
<dbReference type="PATRIC" id="fig|69.6.peg.4849"/>
<dbReference type="InterPro" id="IPR003718">
    <property type="entry name" value="OsmC/Ohr_fam"/>
</dbReference>
<dbReference type="InterPro" id="IPR019953">
    <property type="entry name" value="OHR"/>
</dbReference>
<comment type="similarity">
    <text evidence="1">Belongs to the OsmC/Ohr family.</text>
</comment>
<name>A0A0S2DP23_LYSEN</name>
<dbReference type="Gene3D" id="3.30.300.20">
    <property type="match status" value="1"/>
</dbReference>
<dbReference type="GO" id="GO:0006979">
    <property type="term" value="P:response to oxidative stress"/>
    <property type="evidence" value="ECO:0007669"/>
    <property type="project" value="InterPro"/>
</dbReference>
<protein>
    <submittedName>
        <fullName evidence="2">Organic hydroperoxide resistance protein</fullName>
    </submittedName>
</protein>
<dbReference type="PANTHER" id="PTHR33797:SF2">
    <property type="entry name" value="ORGANIC HYDROPEROXIDE RESISTANCE PROTEIN-LIKE"/>
    <property type="match status" value="1"/>
</dbReference>
<evidence type="ECO:0000313" key="3">
    <source>
        <dbReference type="Proteomes" id="UP000061569"/>
    </source>
</evidence>
<dbReference type="InterPro" id="IPR015946">
    <property type="entry name" value="KH_dom-like_a/b"/>
</dbReference>
<sequence>MAPLQAPPASLLDKYRGDASIALYTGRVSVRGGEAGHARASGSARSDDGALALELRLPPELGGPGGGSNPEQLLAAGYAACFHGALMLLAQRTGVALPEFAVDAAVSFARDPADGLFLLSAEIRVRLPGLDRALAAELVRNTERICPYAKMFRQGIEHAVTVDCGPA</sequence>
<organism evidence="2 3">
    <name type="scientific">Lysobacter enzymogenes</name>
    <dbReference type="NCBI Taxonomy" id="69"/>
    <lineage>
        <taxon>Bacteria</taxon>
        <taxon>Pseudomonadati</taxon>
        <taxon>Pseudomonadota</taxon>
        <taxon>Gammaproteobacteria</taxon>
        <taxon>Lysobacterales</taxon>
        <taxon>Lysobacteraceae</taxon>
        <taxon>Lysobacter</taxon>
    </lineage>
</organism>
<dbReference type="STRING" id="69.GLE_4920"/>
<evidence type="ECO:0000313" key="2">
    <source>
        <dbReference type="EMBL" id="ALN60261.1"/>
    </source>
</evidence>
<dbReference type="NCBIfam" id="TIGR03561">
    <property type="entry name" value="organ_hyd_perox"/>
    <property type="match status" value="1"/>
</dbReference>